<gene>
    <name evidence="1" type="ORF">DFR40_1517</name>
</gene>
<organism evidence="1 2">
    <name type="scientific">Azonexus fungiphilus</name>
    <dbReference type="NCBI Taxonomy" id="146940"/>
    <lineage>
        <taxon>Bacteria</taxon>
        <taxon>Pseudomonadati</taxon>
        <taxon>Pseudomonadota</taxon>
        <taxon>Betaproteobacteria</taxon>
        <taxon>Rhodocyclales</taxon>
        <taxon>Azonexaceae</taxon>
        <taxon>Azonexus</taxon>
    </lineage>
</organism>
<proteinExistence type="predicted"/>
<evidence type="ECO:0000313" key="1">
    <source>
        <dbReference type="EMBL" id="RKT59628.1"/>
    </source>
</evidence>
<dbReference type="AlphaFoldDB" id="A0A495WID9"/>
<comment type="caution">
    <text evidence="1">The sequence shown here is derived from an EMBL/GenBank/DDBJ whole genome shotgun (WGS) entry which is preliminary data.</text>
</comment>
<dbReference type="SUPFAM" id="SSF56112">
    <property type="entry name" value="Protein kinase-like (PK-like)"/>
    <property type="match status" value="1"/>
</dbReference>
<dbReference type="OrthoDB" id="8534453at2"/>
<dbReference type="Proteomes" id="UP000270626">
    <property type="component" value="Unassembled WGS sequence"/>
</dbReference>
<keyword evidence="2" id="KW-1185">Reference proteome</keyword>
<reference evidence="1 2" key="1">
    <citation type="submission" date="2018-10" db="EMBL/GenBank/DDBJ databases">
        <title>Genomic Encyclopedia of Type Strains, Phase IV (KMG-IV): sequencing the most valuable type-strain genomes for metagenomic binning, comparative biology and taxonomic classification.</title>
        <authorList>
            <person name="Goeker M."/>
        </authorList>
    </citation>
    <scope>NUCLEOTIDE SEQUENCE [LARGE SCALE GENOMIC DNA]</scope>
    <source>
        <strain evidence="1 2">DSM 23841</strain>
    </source>
</reference>
<sequence>MGKLKKLTQADYRVMCDGAAVLEDDPHGPKVLMLTDGTILKLFRRKRLLSSALIYPYATRFERNARKLAAFGIPVPEILDIWRIPAIQRDAVHYRPLPGHTLRELVAKGLPPEREQRLRESFSRLIVHLHDHGVYFRSLHLGNIIVGEDDQLGLIDFSDIRFYPWRLNRYLRERNMQRMLDLPAEAAWVDTRIVLRRWS</sequence>
<dbReference type="InterPro" id="IPR011009">
    <property type="entry name" value="Kinase-like_dom_sf"/>
</dbReference>
<protein>
    <submittedName>
        <fullName evidence="1">Phosphotransferase family enzyme</fullName>
    </submittedName>
</protein>
<dbReference type="EMBL" id="RBXP01000013">
    <property type="protein sequence ID" value="RKT59628.1"/>
    <property type="molecule type" value="Genomic_DNA"/>
</dbReference>
<dbReference type="GO" id="GO:0016740">
    <property type="term" value="F:transferase activity"/>
    <property type="evidence" value="ECO:0007669"/>
    <property type="project" value="UniProtKB-KW"/>
</dbReference>
<evidence type="ECO:0000313" key="2">
    <source>
        <dbReference type="Proteomes" id="UP000270626"/>
    </source>
</evidence>
<keyword evidence="1" id="KW-0808">Transferase</keyword>
<accession>A0A495WID9</accession>
<dbReference type="Gene3D" id="1.10.510.10">
    <property type="entry name" value="Transferase(Phosphotransferase) domain 1"/>
    <property type="match status" value="1"/>
</dbReference>
<name>A0A495WID9_9RHOO</name>
<dbReference type="RefSeq" id="WP_121457855.1">
    <property type="nucleotide sequence ID" value="NZ_JAANMQ010000002.1"/>
</dbReference>